<evidence type="ECO:0000256" key="4">
    <source>
        <dbReference type="SAM" id="MobiDB-lite"/>
    </source>
</evidence>
<feature type="region of interest" description="Disordered" evidence="4">
    <location>
        <begin position="54"/>
        <end position="146"/>
    </location>
</feature>
<dbReference type="InterPro" id="IPR004827">
    <property type="entry name" value="bZIP"/>
</dbReference>
<dbReference type="AlphaFoldDB" id="A0A1E4THG5"/>
<dbReference type="OrthoDB" id="5380163at2759"/>
<accession>A0A1E4THG5</accession>
<comment type="subcellular location">
    <subcellularLocation>
        <location evidence="2">Cytoplasm</location>
    </subcellularLocation>
    <subcellularLocation>
        <location evidence="1">Nucleus</location>
    </subcellularLocation>
</comment>
<dbReference type="InterPro" id="IPR023167">
    <property type="entry name" value="Yap1_redox_dom_sf"/>
</dbReference>
<feature type="region of interest" description="Disordered" evidence="4">
    <location>
        <begin position="230"/>
        <end position="258"/>
    </location>
</feature>
<dbReference type="PROSITE" id="PS00036">
    <property type="entry name" value="BZIP_BASIC"/>
    <property type="match status" value="1"/>
</dbReference>
<dbReference type="InterPro" id="IPR013910">
    <property type="entry name" value="TF_PAP1"/>
</dbReference>
<dbReference type="InterPro" id="IPR050936">
    <property type="entry name" value="AP-1-like"/>
</dbReference>
<evidence type="ECO:0000256" key="2">
    <source>
        <dbReference type="ARBA" id="ARBA00004496"/>
    </source>
</evidence>
<name>A0A1E4THG5_9ASCO</name>
<feature type="domain" description="BZIP" evidence="5">
    <location>
        <begin position="129"/>
        <end position="187"/>
    </location>
</feature>
<dbReference type="Proteomes" id="UP000095023">
    <property type="component" value="Unassembled WGS sequence"/>
</dbReference>
<evidence type="ECO:0000256" key="3">
    <source>
        <dbReference type="ARBA" id="ARBA00023242"/>
    </source>
</evidence>
<dbReference type="GO" id="GO:0033554">
    <property type="term" value="P:cellular response to stress"/>
    <property type="evidence" value="ECO:0007669"/>
    <property type="project" value="UniProtKB-ARBA"/>
</dbReference>
<keyword evidence="3" id="KW-0539">Nucleus</keyword>
<dbReference type="Pfam" id="PF00170">
    <property type="entry name" value="bZIP_1"/>
    <property type="match status" value="1"/>
</dbReference>
<dbReference type="CDD" id="cd14688">
    <property type="entry name" value="bZIP_YAP"/>
    <property type="match status" value="1"/>
</dbReference>
<gene>
    <name evidence="6" type="ORF">CANCADRAFT_117617</name>
</gene>
<evidence type="ECO:0000256" key="1">
    <source>
        <dbReference type="ARBA" id="ARBA00004123"/>
    </source>
</evidence>
<dbReference type="Pfam" id="PF08601">
    <property type="entry name" value="PAP1"/>
    <property type="match status" value="1"/>
</dbReference>
<feature type="compositionally biased region" description="Low complexity" evidence="4">
    <location>
        <begin position="58"/>
        <end position="67"/>
    </location>
</feature>
<dbReference type="GO" id="GO:0005737">
    <property type="term" value="C:cytoplasm"/>
    <property type="evidence" value="ECO:0007669"/>
    <property type="project" value="UniProtKB-SubCell"/>
</dbReference>
<feature type="compositionally biased region" description="Polar residues" evidence="4">
    <location>
        <begin position="241"/>
        <end position="258"/>
    </location>
</feature>
<dbReference type="SUPFAM" id="SSF111430">
    <property type="entry name" value="YAP1 redox domain"/>
    <property type="match status" value="1"/>
</dbReference>
<dbReference type="Gene3D" id="1.20.5.170">
    <property type="match status" value="1"/>
</dbReference>
<feature type="compositionally biased region" description="Basic and acidic residues" evidence="4">
    <location>
        <begin position="299"/>
        <end position="313"/>
    </location>
</feature>
<sequence length="431" mass="47078">MTSNAAFNLSDEAFFEQLPSAFDFMESDLLQQVPTNEHMPSSDTVLAVEPPIDLPELSYSSTSPSSQDSDHSDVTHKRKDSGIIGSNIAEYNGSARSKRKVHSKQQSDTSKGALSVDSVSNTAIDPESKRKSQNRAAQRAFRERKEQRLKELNARVEQLEESSKEVNAENSFLKAQIARLQEEVAAYRKRTIALMQGKTTLSSATSTPSSIADSANDAQFTFEFPFYEKKPLTTRPDHESQGSPESTTKSQNANFSDNLSPGSVSDFSALFSPASITSSSSLEPTMPELSLPAPPIKGTAKEDPGTETSNEKGDFCSKLNEACGNCDQPVPKTSTNLPPSAYAGFEYYRDPLFSFDAEDYADFDTETVVPADEPGLDCGELWGMITTHPRFDEFDIDGLCRELQTKAKCSEKGVIIAGSDVEKTLAAALYK</sequence>
<evidence type="ECO:0000259" key="5">
    <source>
        <dbReference type="PROSITE" id="PS50217"/>
    </source>
</evidence>
<feature type="compositionally biased region" description="Basic and acidic residues" evidence="4">
    <location>
        <begin position="230"/>
        <end position="240"/>
    </location>
</feature>
<dbReference type="InterPro" id="IPR046347">
    <property type="entry name" value="bZIP_sf"/>
</dbReference>
<dbReference type="SMART" id="SM00338">
    <property type="entry name" value="BRLZ"/>
    <property type="match status" value="1"/>
</dbReference>
<dbReference type="GO" id="GO:0000976">
    <property type="term" value="F:transcription cis-regulatory region binding"/>
    <property type="evidence" value="ECO:0007669"/>
    <property type="project" value="InterPro"/>
</dbReference>
<dbReference type="Gene3D" id="1.10.238.100">
    <property type="entry name" value="YAP1 redox domain. Chain B"/>
    <property type="match status" value="1"/>
</dbReference>
<evidence type="ECO:0000313" key="6">
    <source>
        <dbReference type="EMBL" id="ODV91147.1"/>
    </source>
</evidence>
<dbReference type="PROSITE" id="PS50217">
    <property type="entry name" value="BZIP"/>
    <property type="match status" value="1"/>
</dbReference>
<dbReference type="EMBL" id="KV453842">
    <property type="protein sequence ID" value="ODV91147.1"/>
    <property type="molecule type" value="Genomic_DNA"/>
</dbReference>
<protein>
    <recommendedName>
        <fullName evidence="5">BZIP domain-containing protein</fullName>
    </recommendedName>
</protein>
<proteinExistence type="predicted"/>
<reference evidence="7" key="1">
    <citation type="submission" date="2016-02" db="EMBL/GenBank/DDBJ databases">
        <title>Comparative genomics of biotechnologically important yeasts.</title>
        <authorList>
            <consortium name="DOE Joint Genome Institute"/>
            <person name="Riley R."/>
            <person name="Haridas S."/>
            <person name="Wolfe K.H."/>
            <person name="Lopes M.R."/>
            <person name="Hittinger C.T."/>
            <person name="Goker M."/>
            <person name="Salamov A."/>
            <person name="Wisecaver J."/>
            <person name="Long T.M."/>
            <person name="Aerts A.L."/>
            <person name="Barry K."/>
            <person name="Choi C."/>
            <person name="Clum A."/>
            <person name="Coughlan A.Y."/>
            <person name="Deshpande S."/>
            <person name="Douglass A.P."/>
            <person name="Hanson S.J."/>
            <person name="Klenk H.-P."/>
            <person name="Labutti K."/>
            <person name="Lapidus A."/>
            <person name="Lindquist E."/>
            <person name="Lipzen A."/>
            <person name="Meier-Kolthoff J.P."/>
            <person name="Ohm R.A."/>
            <person name="Otillar R.P."/>
            <person name="Pangilinan J."/>
            <person name="Peng Y."/>
            <person name="Rokas A."/>
            <person name="Rosa C.A."/>
            <person name="Scheuner C."/>
            <person name="Sibirny A.A."/>
            <person name="Slot J.C."/>
            <person name="Stielow J.B."/>
            <person name="Sun H."/>
            <person name="Kurtzman C.P."/>
            <person name="Blackwell M."/>
            <person name="Jeffries T.W."/>
            <person name="Grigoriev I.V."/>
        </authorList>
    </citation>
    <scope>NUCLEOTIDE SEQUENCE [LARGE SCALE GENOMIC DNA]</scope>
    <source>
        <strain evidence="7">NRRL Y-17796</strain>
    </source>
</reference>
<dbReference type="SUPFAM" id="SSF57959">
    <property type="entry name" value="Leucine zipper domain"/>
    <property type="match status" value="1"/>
</dbReference>
<feature type="compositionally biased region" description="Polar residues" evidence="4">
    <location>
        <begin position="104"/>
        <end position="123"/>
    </location>
</feature>
<dbReference type="PANTHER" id="PTHR40621">
    <property type="entry name" value="TRANSCRIPTION FACTOR KAPC-RELATED"/>
    <property type="match status" value="1"/>
</dbReference>
<dbReference type="GO" id="GO:0090575">
    <property type="term" value="C:RNA polymerase II transcription regulator complex"/>
    <property type="evidence" value="ECO:0007669"/>
    <property type="project" value="TreeGrafter"/>
</dbReference>
<organism evidence="6 7">
    <name type="scientific">Tortispora caseinolytica NRRL Y-17796</name>
    <dbReference type="NCBI Taxonomy" id="767744"/>
    <lineage>
        <taxon>Eukaryota</taxon>
        <taxon>Fungi</taxon>
        <taxon>Dikarya</taxon>
        <taxon>Ascomycota</taxon>
        <taxon>Saccharomycotina</taxon>
        <taxon>Trigonopsidomycetes</taxon>
        <taxon>Trigonopsidales</taxon>
        <taxon>Trigonopsidaceae</taxon>
        <taxon>Tortispora</taxon>
    </lineage>
</organism>
<keyword evidence="7" id="KW-1185">Reference proteome</keyword>
<dbReference type="GO" id="GO:0001228">
    <property type="term" value="F:DNA-binding transcription activator activity, RNA polymerase II-specific"/>
    <property type="evidence" value="ECO:0007669"/>
    <property type="project" value="TreeGrafter"/>
</dbReference>
<dbReference type="PANTHER" id="PTHR40621:SF6">
    <property type="entry name" value="AP-1-LIKE TRANSCRIPTION FACTOR YAP1-RELATED"/>
    <property type="match status" value="1"/>
</dbReference>
<evidence type="ECO:0000313" key="7">
    <source>
        <dbReference type="Proteomes" id="UP000095023"/>
    </source>
</evidence>
<feature type="region of interest" description="Disordered" evidence="4">
    <location>
        <begin position="278"/>
        <end position="313"/>
    </location>
</feature>